<name>A0ABQ9G9Z5_9NEOP</name>
<dbReference type="Gene3D" id="3.30.420.10">
    <property type="entry name" value="Ribonuclease H-like superfamily/Ribonuclease H"/>
    <property type="match status" value="1"/>
</dbReference>
<dbReference type="SUPFAM" id="SSF53098">
    <property type="entry name" value="Ribonuclease H-like"/>
    <property type="match status" value="1"/>
</dbReference>
<dbReference type="Gene3D" id="1.10.340.70">
    <property type="match status" value="1"/>
</dbReference>
<dbReference type="InterPro" id="IPR036397">
    <property type="entry name" value="RNaseH_sf"/>
</dbReference>
<organism evidence="3 4">
    <name type="scientific">Dryococelus australis</name>
    <dbReference type="NCBI Taxonomy" id="614101"/>
    <lineage>
        <taxon>Eukaryota</taxon>
        <taxon>Metazoa</taxon>
        <taxon>Ecdysozoa</taxon>
        <taxon>Arthropoda</taxon>
        <taxon>Hexapoda</taxon>
        <taxon>Insecta</taxon>
        <taxon>Pterygota</taxon>
        <taxon>Neoptera</taxon>
        <taxon>Polyneoptera</taxon>
        <taxon>Phasmatodea</taxon>
        <taxon>Verophasmatodea</taxon>
        <taxon>Anareolatae</taxon>
        <taxon>Phasmatidae</taxon>
        <taxon>Eurycanthinae</taxon>
        <taxon>Dryococelus</taxon>
    </lineage>
</organism>
<evidence type="ECO:0000259" key="2">
    <source>
        <dbReference type="PROSITE" id="PS50994"/>
    </source>
</evidence>
<evidence type="ECO:0000313" key="4">
    <source>
        <dbReference type="Proteomes" id="UP001159363"/>
    </source>
</evidence>
<evidence type="ECO:0000256" key="1">
    <source>
        <dbReference type="ARBA" id="ARBA00012493"/>
    </source>
</evidence>
<keyword evidence="4" id="KW-1185">Reference proteome</keyword>
<reference evidence="3 4" key="1">
    <citation type="submission" date="2023-02" db="EMBL/GenBank/DDBJ databases">
        <title>LHISI_Scaffold_Assembly.</title>
        <authorList>
            <person name="Stuart O.P."/>
            <person name="Cleave R."/>
            <person name="Magrath M.J.L."/>
            <person name="Mikheyev A.S."/>
        </authorList>
    </citation>
    <scope>NUCLEOTIDE SEQUENCE [LARGE SCALE GENOMIC DNA]</scope>
    <source>
        <strain evidence="3">Daus_M_001</strain>
        <tissue evidence="3">Leg muscle</tissue>
    </source>
</reference>
<dbReference type="EMBL" id="JARBHB010000014">
    <property type="protein sequence ID" value="KAJ8868302.1"/>
    <property type="molecule type" value="Genomic_DNA"/>
</dbReference>
<dbReference type="EC" id="2.7.7.49" evidence="1"/>
<feature type="domain" description="Integrase catalytic" evidence="2">
    <location>
        <begin position="195"/>
        <end position="348"/>
    </location>
</feature>
<dbReference type="PROSITE" id="PS50994">
    <property type="entry name" value="INTEGRASE"/>
    <property type="match status" value="1"/>
</dbReference>
<dbReference type="InterPro" id="IPR041588">
    <property type="entry name" value="Integrase_H2C2"/>
</dbReference>
<dbReference type="InterPro" id="IPR050951">
    <property type="entry name" value="Retrovirus_Pol_polyprotein"/>
</dbReference>
<proteinExistence type="predicted"/>
<sequence>MDAVTIITDHKSNISITNKNVSQVHSPRLQSLRMKLLKYDLKCEYLPGKHLYVADCLSRNYSSEQIEQGVDVIEIVHSVAKYMKMKFREQSVKDEIPNIVMYNCIEGRENRKYEAELKVFYQLRVFNDIVFYQGRVVVPKCLHELMLKIIHEGNFGVTRTKERALELLFWPGMLADIERVGRSCSVCECHRVAYIPELPFQKLGADILKINNKNYLVVVHYITKWLEVIPLRNKQSWDVVNAFKQIFVNYGVHGVIISDNMPSASWECRRFAKELDCEKKKKKKKKKSPGYPRSNELAKRFVQTAKNILRKSNDPDLALMEYRDTTIPELQRSSAQLLFGRALKLTCL</sequence>
<dbReference type="InterPro" id="IPR001584">
    <property type="entry name" value="Integrase_cat-core"/>
</dbReference>
<dbReference type="InterPro" id="IPR012337">
    <property type="entry name" value="RNaseH-like_sf"/>
</dbReference>
<gene>
    <name evidence="3" type="ORF">PR048_029818</name>
</gene>
<dbReference type="Pfam" id="PF17921">
    <property type="entry name" value="Integrase_H2C2"/>
    <property type="match status" value="1"/>
</dbReference>
<evidence type="ECO:0000313" key="3">
    <source>
        <dbReference type="EMBL" id="KAJ8868302.1"/>
    </source>
</evidence>
<dbReference type="PANTHER" id="PTHR37984">
    <property type="entry name" value="PROTEIN CBG26694"/>
    <property type="match status" value="1"/>
</dbReference>
<accession>A0ABQ9G9Z5</accession>
<protein>
    <recommendedName>
        <fullName evidence="1">RNA-directed DNA polymerase</fullName>
        <ecNumber evidence="1">2.7.7.49</ecNumber>
    </recommendedName>
</protein>
<comment type="caution">
    <text evidence="3">The sequence shown here is derived from an EMBL/GenBank/DDBJ whole genome shotgun (WGS) entry which is preliminary data.</text>
</comment>
<dbReference type="Proteomes" id="UP001159363">
    <property type="component" value="Chromosome 13"/>
</dbReference>
<dbReference type="PANTHER" id="PTHR37984:SF5">
    <property type="entry name" value="PROTEIN NYNRIN-LIKE"/>
    <property type="match status" value="1"/>
</dbReference>